<protein>
    <submittedName>
        <fullName evidence="2">Uncharacterized protein</fullName>
    </submittedName>
</protein>
<accession>A0AAF0C5E4</accession>
<evidence type="ECO:0000256" key="1">
    <source>
        <dbReference type="SAM" id="Phobius"/>
    </source>
</evidence>
<organism evidence="2 3">
    <name type="scientific">Thalassomonas actiniarum</name>
    <dbReference type="NCBI Taxonomy" id="485447"/>
    <lineage>
        <taxon>Bacteria</taxon>
        <taxon>Pseudomonadati</taxon>
        <taxon>Pseudomonadota</taxon>
        <taxon>Gammaproteobacteria</taxon>
        <taxon>Alteromonadales</taxon>
        <taxon>Colwelliaceae</taxon>
        <taxon>Thalassomonas</taxon>
    </lineage>
</organism>
<dbReference type="KEGG" id="tact:SG35_010440"/>
<keyword evidence="1" id="KW-0472">Membrane</keyword>
<evidence type="ECO:0000313" key="3">
    <source>
        <dbReference type="Proteomes" id="UP000032568"/>
    </source>
</evidence>
<evidence type="ECO:0000313" key="2">
    <source>
        <dbReference type="EMBL" id="WDE01006.1"/>
    </source>
</evidence>
<reference evidence="2 3" key="1">
    <citation type="journal article" date="2015" name="Genome Announc.">
        <title>Draft Genome Sequences of Marine Isolates of Thalassomonas viridans and Thalassomonas actiniarum.</title>
        <authorList>
            <person name="Olonade I."/>
            <person name="van Zyl L.J."/>
            <person name="Trindade M."/>
        </authorList>
    </citation>
    <scope>NUCLEOTIDE SEQUENCE [LARGE SCALE GENOMIC DNA]</scope>
    <source>
        <strain evidence="2 3">A5K-106</strain>
    </source>
</reference>
<dbReference type="Proteomes" id="UP000032568">
    <property type="component" value="Chromosome"/>
</dbReference>
<dbReference type="RefSeq" id="WP_044836246.1">
    <property type="nucleotide sequence ID" value="NZ_CP059735.1"/>
</dbReference>
<name>A0AAF0C5E4_9GAMM</name>
<keyword evidence="1" id="KW-0812">Transmembrane</keyword>
<keyword evidence="3" id="KW-1185">Reference proteome</keyword>
<reference evidence="2 3" key="2">
    <citation type="journal article" date="2022" name="Mar. Drugs">
        <title>Bioassay-Guided Fractionation Leads to the Detection of Cholic Acid Generated by the Rare Thalassomonas sp.</title>
        <authorList>
            <person name="Pheiffer F."/>
            <person name="Schneider Y.K."/>
            <person name="Hansen E.H."/>
            <person name="Andersen J.H."/>
            <person name="Isaksson J."/>
            <person name="Busche T."/>
            <person name="R C."/>
            <person name="Kalinowski J."/>
            <person name="Zyl L.V."/>
            <person name="Trindade M."/>
        </authorList>
    </citation>
    <scope>NUCLEOTIDE SEQUENCE [LARGE SCALE GENOMIC DNA]</scope>
    <source>
        <strain evidence="2 3">A5K-106</strain>
    </source>
</reference>
<gene>
    <name evidence="2" type="ORF">SG35_010440</name>
</gene>
<keyword evidence="1" id="KW-1133">Transmembrane helix</keyword>
<dbReference type="AlphaFoldDB" id="A0AAF0C5E4"/>
<feature type="transmembrane region" description="Helical" evidence="1">
    <location>
        <begin position="169"/>
        <end position="192"/>
    </location>
</feature>
<sequence>MAKIVLIILGACLVGASEAFYMQLLVTGSLLLIAYQHRDDINIRDLCGMMLAVTLVEIVLFEFFIVTRSEVLSSMAVNAIIFGAHFVMDVAMYILVSNRVHFTRDRLKAKGEPTEHIFTYSAEFALISVFVVFMTVDLMALLENFIRHLDEFGVSAETAKMFSGWNWLYYHYEVVKGILMGLTFFFLWTITIGEGQKEYKKKEMIIS</sequence>
<feature type="transmembrane region" description="Helical" evidence="1">
    <location>
        <begin position="46"/>
        <end position="66"/>
    </location>
</feature>
<feature type="transmembrane region" description="Helical" evidence="1">
    <location>
        <begin position="6"/>
        <end position="34"/>
    </location>
</feature>
<feature type="transmembrane region" description="Helical" evidence="1">
    <location>
        <begin position="117"/>
        <end position="142"/>
    </location>
</feature>
<feature type="transmembrane region" description="Helical" evidence="1">
    <location>
        <begin position="72"/>
        <end position="96"/>
    </location>
</feature>
<dbReference type="EMBL" id="CP059735">
    <property type="protein sequence ID" value="WDE01006.1"/>
    <property type="molecule type" value="Genomic_DNA"/>
</dbReference>
<proteinExistence type="predicted"/>